<evidence type="ECO:0000259" key="1">
    <source>
        <dbReference type="Pfam" id="PF03915"/>
    </source>
</evidence>
<keyword evidence="3" id="KW-1185">Reference proteome</keyword>
<feature type="non-terminal residue" evidence="2">
    <location>
        <position position="1"/>
    </location>
</feature>
<organism evidence="2 3">
    <name type="scientific">Lottia gigantea</name>
    <name type="common">Giant owl limpet</name>
    <dbReference type="NCBI Taxonomy" id="225164"/>
    <lineage>
        <taxon>Eukaryota</taxon>
        <taxon>Metazoa</taxon>
        <taxon>Spiralia</taxon>
        <taxon>Lophotrochozoa</taxon>
        <taxon>Mollusca</taxon>
        <taxon>Gastropoda</taxon>
        <taxon>Patellogastropoda</taxon>
        <taxon>Lottioidea</taxon>
        <taxon>Lottiidae</taxon>
        <taxon>Lottia</taxon>
    </lineage>
</organism>
<dbReference type="HOGENOM" id="CLU_878727_0_0_1"/>
<dbReference type="EMBL" id="KB203211">
    <property type="protein sequence ID" value="ESO85951.1"/>
    <property type="molecule type" value="Genomic_DNA"/>
</dbReference>
<feature type="domain" description="Actin interacting protein 3-like C-terminal" evidence="1">
    <location>
        <begin position="139"/>
        <end position="285"/>
    </location>
</feature>
<name>V3ZYA0_LOTGI</name>
<proteinExistence type="predicted"/>
<evidence type="ECO:0000313" key="3">
    <source>
        <dbReference type="Proteomes" id="UP000030746"/>
    </source>
</evidence>
<dbReference type="GO" id="GO:0044325">
    <property type="term" value="F:transmembrane transporter binding"/>
    <property type="evidence" value="ECO:0007669"/>
    <property type="project" value="TreeGrafter"/>
</dbReference>
<dbReference type="CTD" id="20243562"/>
<evidence type="ECO:0000313" key="2">
    <source>
        <dbReference type="EMBL" id="ESO85951.1"/>
    </source>
</evidence>
<dbReference type="RefSeq" id="XP_009063362.1">
    <property type="nucleotide sequence ID" value="XM_009065114.1"/>
</dbReference>
<dbReference type="OrthoDB" id="9049620at2759"/>
<dbReference type="InterPro" id="IPR022782">
    <property type="entry name" value="AIP3-like_C"/>
</dbReference>
<dbReference type="GeneID" id="20243562"/>
<dbReference type="Proteomes" id="UP000030746">
    <property type="component" value="Unassembled WGS sequence"/>
</dbReference>
<dbReference type="GO" id="GO:0030544">
    <property type="term" value="F:Hsp70 protein binding"/>
    <property type="evidence" value="ECO:0007669"/>
    <property type="project" value="InterPro"/>
</dbReference>
<reference evidence="2 3" key="1">
    <citation type="journal article" date="2013" name="Nature">
        <title>Insights into bilaterian evolution from three spiralian genomes.</title>
        <authorList>
            <person name="Simakov O."/>
            <person name="Marletaz F."/>
            <person name="Cho S.J."/>
            <person name="Edsinger-Gonzales E."/>
            <person name="Havlak P."/>
            <person name="Hellsten U."/>
            <person name="Kuo D.H."/>
            <person name="Larsson T."/>
            <person name="Lv J."/>
            <person name="Arendt D."/>
            <person name="Savage R."/>
            <person name="Osoegawa K."/>
            <person name="de Jong P."/>
            <person name="Grimwood J."/>
            <person name="Chapman J.A."/>
            <person name="Shapiro H."/>
            <person name="Aerts A."/>
            <person name="Otillar R.P."/>
            <person name="Terry A.Y."/>
            <person name="Boore J.L."/>
            <person name="Grigoriev I.V."/>
            <person name="Lindberg D.R."/>
            <person name="Seaver E.C."/>
            <person name="Weisblat D.A."/>
            <person name="Putnam N.H."/>
            <person name="Rokhsar D.S."/>
        </authorList>
    </citation>
    <scope>NUCLEOTIDE SEQUENCE [LARGE SCALE GENOMIC DNA]</scope>
</reference>
<dbReference type="AlphaFoldDB" id="V3ZYA0"/>
<dbReference type="InterPro" id="IPR039320">
    <property type="entry name" value="RNF207"/>
</dbReference>
<protein>
    <recommendedName>
        <fullName evidence="1">Actin interacting protein 3-like C-terminal domain-containing protein</fullName>
    </recommendedName>
</protein>
<dbReference type="PANTHER" id="PTHR22635">
    <property type="entry name" value="RING FINGER PROTEIN 207"/>
    <property type="match status" value="1"/>
</dbReference>
<dbReference type="OMA" id="EMESAVW"/>
<dbReference type="Gene3D" id="1.20.58.1540">
    <property type="entry name" value="Actin interacting protein 3, C-terminal domain"/>
    <property type="match status" value="1"/>
</dbReference>
<dbReference type="KEGG" id="lgi:LOTGIDRAFT_176050"/>
<sequence>QFQEKEGQLKAQLHTLMTLLPTLHVHFMTSAAFSSSANRFEFLDLAYVMMGRLKAITRQPHPLHPLQTSIIDTDFKGQFASFCAQCLRGRCTDSRMTCPLCGAVTTLKDGASLPAADLLLKFMVESSLDERAQCANCDNDLLVKCEKLKIRVQELQRDLTLRRCLTRNDDVSTIRCNIEEIDKHLANHYSNIDNKQSTLQEHWEDSLQRIGNEQELYQAQLQDITRLQHECQHLNTIMKQLSSFVLSITAVTERIDPKLSHVEQDKMHALLEEINAVQPDSQQRVWHFYTSAWVRIVSNFISNLGVQEAQRIRHSYI</sequence>
<dbReference type="Pfam" id="PF03915">
    <property type="entry name" value="AIP3"/>
    <property type="match status" value="1"/>
</dbReference>
<accession>V3ZYA0</accession>
<dbReference type="GO" id="GO:0048471">
    <property type="term" value="C:perinuclear region of cytoplasm"/>
    <property type="evidence" value="ECO:0007669"/>
    <property type="project" value="TreeGrafter"/>
</dbReference>
<gene>
    <name evidence="2" type="ORF">LOTGIDRAFT_176050</name>
</gene>
<dbReference type="PANTHER" id="PTHR22635:SF0">
    <property type="entry name" value="RING FINGER PROTEIN 207"/>
    <property type="match status" value="1"/>
</dbReference>